<evidence type="ECO:0000256" key="1">
    <source>
        <dbReference type="ARBA" id="ARBA00004141"/>
    </source>
</evidence>
<protein>
    <submittedName>
        <fullName evidence="11">ABC transporter permease/substrate binding protein</fullName>
    </submittedName>
</protein>
<keyword evidence="4 9" id="KW-0812">Transmembrane</keyword>
<dbReference type="Gene3D" id="3.40.190.100">
    <property type="entry name" value="Glycine betaine-binding periplasmic protein, domain 2"/>
    <property type="match status" value="2"/>
</dbReference>
<dbReference type="InterPro" id="IPR000515">
    <property type="entry name" value="MetI-like"/>
</dbReference>
<evidence type="ECO:0000256" key="9">
    <source>
        <dbReference type="RuleBase" id="RU363032"/>
    </source>
</evidence>
<dbReference type="CDD" id="cd13639">
    <property type="entry name" value="PBP2_OpuAC_like"/>
    <property type="match status" value="1"/>
</dbReference>
<dbReference type="Gene3D" id="3.10.105.10">
    <property type="entry name" value="Dipeptide-binding Protein, Domain 3"/>
    <property type="match status" value="2"/>
</dbReference>
<evidence type="ECO:0000256" key="8">
    <source>
        <dbReference type="ARBA" id="ARBA00035652"/>
    </source>
</evidence>
<dbReference type="CDD" id="cd06261">
    <property type="entry name" value="TM_PBP2"/>
    <property type="match status" value="1"/>
</dbReference>
<evidence type="ECO:0000256" key="5">
    <source>
        <dbReference type="ARBA" id="ARBA00022989"/>
    </source>
</evidence>
<dbReference type="Pfam" id="PF00528">
    <property type="entry name" value="BPD_transp_1"/>
    <property type="match status" value="1"/>
</dbReference>
<gene>
    <name evidence="11" type="ORF">ACFSR0_02355</name>
</gene>
<feature type="transmembrane region" description="Helical" evidence="9">
    <location>
        <begin position="74"/>
        <end position="91"/>
    </location>
</feature>
<feature type="domain" description="ABC transmembrane type-1" evidence="10">
    <location>
        <begin position="94"/>
        <end position="273"/>
    </location>
</feature>
<proteinExistence type="inferred from homology"/>
<dbReference type="InterPro" id="IPR007210">
    <property type="entry name" value="ABC_Gly_betaine_transp_sub-bd"/>
</dbReference>
<dbReference type="SUPFAM" id="SSF161098">
    <property type="entry name" value="MetI-like"/>
    <property type="match status" value="1"/>
</dbReference>
<evidence type="ECO:0000256" key="6">
    <source>
        <dbReference type="ARBA" id="ARBA00023136"/>
    </source>
</evidence>
<organism evidence="11 12">
    <name type="scientific">Enterococcus camelliae</name>
    <dbReference type="NCBI Taxonomy" id="453959"/>
    <lineage>
        <taxon>Bacteria</taxon>
        <taxon>Bacillati</taxon>
        <taxon>Bacillota</taxon>
        <taxon>Bacilli</taxon>
        <taxon>Lactobacillales</taxon>
        <taxon>Enterococcaceae</taxon>
        <taxon>Enterococcus</taxon>
    </lineage>
</organism>
<comment type="caution">
    <text evidence="11">The sequence shown here is derived from an EMBL/GenBank/DDBJ whole genome shotgun (WGS) entry which is preliminary data.</text>
</comment>
<dbReference type="InterPro" id="IPR035906">
    <property type="entry name" value="MetI-like_sf"/>
</dbReference>
<comment type="similarity">
    <text evidence="7">In the C-terminal section; belongs to the OsmX family.</text>
</comment>
<keyword evidence="6 9" id="KW-0472">Membrane</keyword>
<feature type="transmembrane region" description="Helical" evidence="9">
    <location>
        <begin position="255"/>
        <end position="273"/>
    </location>
</feature>
<accession>A0ABW5TGR1</accession>
<feature type="transmembrane region" description="Helical" evidence="9">
    <location>
        <begin position="294"/>
        <end position="313"/>
    </location>
</feature>
<keyword evidence="12" id="KW-1185">Reference proteome</keyword>
<name>A0ABW5TGR1_9ENTE</name>
<dbReference type="PANTHER" id="PTHR47737:SF1">
    <property type="entry name" value="GLYCINE BETAINE_PROLINE BETAINE TRANSPORT SYSTEM PERMEASE PROTEIN PROW"/>
    <property type="match status" value="1"/>
</dbReference>
<evidence type="ECO:0000259" key="10">
    <source>
        <dbReference type="PROSITE" id="PS50928"/>
    </source>
</evidence>
<dbReference type="PROSITE" id="PS50928">
    <property type="entry name" value="ABC_TM1"/>
    <property type="match status" value="1"/>
</dbReference>
<comment type="subcellular location">
    <subcellularLocation>
        <location evidence="9">Cell membrane</location>
        <topology evidence="9">Multi-pass membrane protein</topology>
    </subcellularLocation>
    <subcellularLocation>
        <location evidence="1">Membrane</location>
        <topology evidence="1">Multi-pass membrane protein</topology>
    </subcellularLocation>
</comment>
<evidence type="ECO:0000313" key="11">
    <source>
        <dbReference type="EMBL" id="MFD2728278.1"/>
    </source>
</evidence>
<evidence type="ECO:0000256" key="7">
    <source>
        <dbReference type="ARBA" id="ARBA00035642"/>
    </source>
</evidence>
<sequence>MSNFLQQAIPVANWVESATNWVTNTFSGLFQVIQDSGSSVMNGFTDVLMMIHPLVLILVVSLIAFIISGKKWGLALFSLIGLLYIYNQNLWSDLMSTVTLVIVSSVVSIIIGVPLGIWMAKSDRAEKIIQPILDFMQTMPGFVYLIPAVAFFGIGMVPGVFASVIFALPPTVRFTNLGIRQIPKELVEASDSFGSTGKQRLFKLELPLAKSTILAGINQTTMLALSMVVIASMIGAPGLGRGVLSALQHAQVGNGFVNGLALVILAIVMDRFTQLINKPSHKKEQEQISKKTKRVVALVSVVAILGSIFVNVWQTKTTQSANDASKGTIHLAYVEWDTEVASTNVMAEILREQGYTVDITPLDNAIMWESVAKGQSDAMLAAWLPNTHKAQYDKYKDQVTDLGANLEGAKLGLVVPSYMDVDSIEDLTDQANQTIVGIEPGAGVVAAAETTQQTYANLSNWTVSTSSSGAMMVALEQAYKNQQPIVITGWSPHWMFAKYDLKYLEDPQGTMGGEESIHTMTRKGFADDFPEANQILDNFEWTTDDIESVMLAINDGQTPEQAAKDWIEANQKKVDEWTK</sequence>
<feature type="transmembrane region" description="Helical" evidence="9">
    <location>
        <begin position="141"/>
        <end position="168"/>
    </location>
</feature>
<dbReference type="PANTHER" id="PTHR47737">
    <property type="entry name" value="GLYCINE BETAINE/PROLINE BETAINE TRANSPORT SYSTEM PERMEASE PROTEIN PROW"/>
    <property type="match status" value="1"/>
</dbReference>
<evidence type="ECO:0000313" key="12">
    <source>
        <dbReference type="Proteomes" id="UP001597427"/>
    </source>
</evidence>
<dbReference type="EMBL" id="JBHUMO010000013">
    <property type="protein sequence ID" value="MFD2728278.1"/>
    <property type="molecule type" value="Genomic_DNA"/>
</dbReference>
<keyword evidence="5 9" id="KW-1133">Transmembrane helix</keyword>
<comment type="similarity">
    <text evidence="8">In the N-terminal section; belongs to the binding-protein-dependent transport system permease family.</text>
</comment>
<dbReference type="Pfam" id="PF04069">
    <property type="entry name" value="OpuAC"/>
    <property type="match status" value="1"/>
</dbReference>
<feature type="transmembrane region" description="Helical" evidence="9">
    <location>
        <begin position="47"/>
        <end position="67"/>
    </location>
</feature>
<dbReference type="RefSeq" id="WP_379979525.1">
    <property type="nucleotide sequence ID" value="NZ_JBHUMO010000013.1"/>
</dbReference>
<dbReference type="Proteomes" id="UP001597427">
    <property type="component" value="Unassembled WGS sequence"/>
</dbReference>
<comment type="similarity">
    <text evidence="9">Belongs to the binding-protein-dependent transport system permease family.</text>
</comment>
<feature type="transmembrane region" description="Helical" evidence="9">
    <location>
        <begin position="97"/>
        <end position="120"/>
    </location>
</feature>
<reference evidence="12" key="1">
    <citation type="journal article" date="2019" name="Int. J. Syst. Evol. Microbiol.">
        <title>The Global Catalogue of Microorganisms (GCM) 10K type strain sequencing project: providing services to taxonomists for standard genome sequencing and annotation.</title>
        <authorList>
            <consortium name="The Broad Institute Genomics Platform"/>
            <consortium name="The Broad Institute Genome Sequencing Center for Infectious Disease"/>
            <person name="Wu L."/>
            <person name="Ma J."/>
        </authorList>
    </citation>
    <scope>NUCLEOTIDE SEQUENCE [LARGE SCALE GENOMIC DNA]</scope>
    <source>
        <strain evidence="12">TISTR 932</strain>
    </source>
</reference>
<evidence type="ECO:0000256" key="3">
    <source>
        <dbReference type="ARBA" id="ARBA00022475"/>
    </source>
</evidence>
<keyword evidence="3" id="KW-1003">Cell membrane</keyword>
<dbReference type="SUPFAM" id="SSF53850">
    <property type="entry name" value="Periplasmic binding protein-like II"/>
    <property type="match status" value="1"/>
</dbReference>
<dbReference type="Gene3D" id="1.10.3720.10">
    <property type="entry name" value="MetI-like"/>
    <property type="match status" value="1"/>
</dbReference>
<keyword evidence="2 9" id="KW-0813">Transport</keyword>
<evidence type="ECO:0000256" key="4">
    <source>
        <dbReference type="ARBA" id="ARBA00022692"/>
    </source>
</evidence>
<evidence type="ECO:0000256" key="2">
    <source>
        <dbReference type="ARBA" id="ARBA00022448"/>
    </source>
</evidence>